<comment type="similarity">
    <text evidence="3">Belongs to the cytochrome b560 family.</text>
</comment>
<feature type="transmembrane region" description="Helical" evidence="13">
    <location>
        <begin position="107"/>
        <end position="126"/>
    </location>
</feature>
<dbReference type="PIRSF" id="PIRSF000178">
    <property type="entry name" value="SDH_cyt_b560"/>
    <property type="match status" value="1"/>
</dbReference>
<protein>
    <recommendedName>
        <fullName evidence="4">Succinate dehydrogenase cytochrome b556 subunit</fullName>
    </recommendedName>
</protein>
<evidence type="ECO:0000256" key="13">
    <source>
        <dbReference type="SAM" id="Phobius"/>
    </source>
</evidence>
<evidence type="ECO:0000256" key="7">
    <source>
        <dbReference type="ARBA" id="ARBA00022723"/>
    </source>
</evidence>
<dbReference type="GO" id="GO:0009055">
    <property type="term" value="F:electron transfer activity"/>
    <property type="evidence" value="ECO:0007669"/>
    <property type="project" value="InterPro"/>
</dbReference>
<keyword evidence="6 13" id="KW-0812">Transmembrane</keyword>
<evidence type="ECO:0000256" key="6">
    <source>
        <dbReference type="ARBA" id="ARBA00022692"/>
    </source>
</evidence>
<reference evidence="14 15" key="1">
    <citation type="submission" date="2020-08" db="EMBL/GenBank/DDBJ databases">
        <title>Genomic Encyclopedia of Type Strains, Phase IV (KMG-IV): sequencing the most valuable type-strain genomes for metagenomic binning, comparative biology and taxonomic classification.</title>
        <authorList>
            <person name="Goeker M."/>
        </authorList>
    </citation>
    <scope>NUCLEOTIDE SEQUENCE [LARGE SCALE GENOMIC DNA]</scope>
    <source>
        <strain evidence="14 15">DSM 11590</strain>
    </source>
</reference>
<comment type="subcellular location">
    <subcellularLocation>
        <location evidence="2">Membrane</location>
        <topology evidence="2">Multi-pass membrane protein</topology>
    </subcellularLocation>
</comment>
<dbReference type="Proteomes" id="UP000544872">
    <property type="component" value="Unassembled WGS sequence"/>
</dbReference>
<feature type="binding site" description="axial binding residue" evidence="12">
    <location>
        <position position="81"/>
    </location>
    <ligand>
        <name>heme</name>
        <dbReference type="ChEBI" id="CHEBI:30413"/>
        <note>ligand shared with second transmembrane subunit</note>
    </ligand>
    <ligandPart>
        <name>Fe</name>
        <dbReference type="ChEBI" id="CHEBI:18248"/>
    </ligandPart>
</feature>
<evidence type="ECO:0000256" key="11">
    <source>
        <dbReference type="ARBA" id="ARBA00025912"/>
    </source>
</evidence>
<comment type="caution">
    <text evidence="14">The sequence shown here is derived from an EMBL/GenBank/DDBJ whole genome shotgun (WGS) entry which is preliminary data.</text>
</comment>
<dbReference type="CDD" id="cd03499">
    <property type="entry name" value="SQR_TypeC_SdhC"/>
    <property type="match status" value="1"/>
</dbReference>
<evidence type="ECO:0000313" key="15">
    <source>
        <dbReference type="Proteomes" id="UP000544872"/>
    </source>
</evidence>
<keyword evidence="15" id="KW-1185">Reference proteome</keyword>
<evidence type="ECO:0000256" key="1">
    <source>
        <dbReference type="ARBA" id="ARBA00004050"/>
    </source>
</evidence>
<comment type="function">
    <text evidence="1">Membrane-anchoring subunit of succinate dehydrogenase (SDH).</text>
</comment>
<feature type="transmembrane region" description="Helical" evidence="13">
    <location>
        <begin position="65"/>
        <end position="86"/>
    </location>
</feature>
<feature type="transmembrane region" description="Helical" evidence="13">
    <location>
        <begin position="21"/>
        <end position="45"/>
    </location>
</feature>
<comment type="subunit">
    <text evidence="11">Part of an enzyme complex containing four subunits: a flavoprotein, an iron-sulfur protein, plus two membrane-anchoring proteins, SdhC and SdhD. The complex can form homotrimers.</text>
</comment>
<keyword evidence="8 13" id="KW-1133">Transmembrane helix</keyword>
<dbReference type="InterPro" id="IPR014314">
    <property type="entry name" value="Succ_DH_cytb556"/>
</dbReference>
<dbReference type="InterPro" id="IPR000701">
    <property type="entry name" value="SuccDH_FuR_B_TM-su"/>
</dbReference>
<dbReference type="InterPro" id="IPR034804">
    <property type="entry name" value="SQR/QFR_C/D"/>
</dbReference>
<sequence>MKPDSRPLSPHLQIYSFKLHMAMSISHRITGIALVVGTLLLLYWLGSAAAGPQAYATAASLIGSWFGRLLLLGWSFALFYHLCNGIRHLFWDAGKLFEKEEIYKSGIIVLAAAAALTVLAWILGLAL</sequence>
<dbReference type="GO" id="GO:0046872">
    <property type="term" value="F:metal ion binding"/>
    <property type="evidence" value="ECO:0007669"/>
    <property type="project" value="UniProtKB-KW"/>
</dbReference>
<dbReference type="PROSITE" id="PS01000">
    <property type="entry name" value="SDH_CYT_1"/>
    <property type="match status" value="1"/>
</dbReference>
<dbReference type="Gene3D" id="1.20.1300.10">
    <property type="entry name" value="Fumarate reductase/succinate dehydrogenase, transmembrane subunit"/>
    <property type="match status" value="1"/>
</dbReference>
<dbReference type="InterPro" id="IPR018495">
    <property type="entry name" value="Succ_DH_cyt_bsu_CS"/>
</dbReference>
<evidence type="ECO:0000256" key="8">
    <source>
        <dbReference type="ARBA" id="ARBA00022989"/>
    </source>
</evidence>
<evidence type="ECO:0000256" key="9">
    <source>
        <dbReference type="ARBA" id="ARBA00023004"/>
    </source>
</evidence>
<evidence type="ECO:0000256" key="3">
    <source>
        <dbReference type="ARBA" id="ARBA00007244"/>
    </source>
</evidence>
<organism evidence="14 15">
    <name type="scientific">Novispirillum itersonii</name>
    <name type="common">Aquaspirillum itersonii</name>
    <dbReference type="NCBI Taxonomy" id="189"/>
    <lineage>
        <taxon>Bacteria</taxon>
        <taxon>Pseudomonadati</taxon>
        <taxon>Pseudomonadota</taxon>
        <taxon>Alphaproteobacteria</taxon>
        <taxon>Rhodospirillales</taxon>
        <taxon>Novispirillaceae</taxon>
        <taxon>Novispirillum</taxon>
    </lineage>
</organism>
<dbReference type="GO" id="GO:0016020">
    <property type="term" value="C:membrane"/>
    <property type="evidence" value="ECO:0007669"/>
    <property type="project" value="UniProtKB-SubCell"/>
</dbReference>
<evidence type="ECO:0000256" key="4">
    <source>
        <dbReference type="ARBA" id="ARBA00020076"/>
    </source>
</evidence>
<proteinExistence type="inferred from homology"/>
<dbReference type="PROSITE" id="PS01001">
    <property type="entry name" value="SDH_CYT_2"/>
    <property type="match status" value="1"/>
</dbReference>
<comment type="cofactor">
    <cofactor evidence="12">
        <name>heme</name>
        <dbReference type="ChEBI" id="CHEBI:30413"/>
    </cofactor>
    <text evidence="12">The heme is bound between the two transmembrane subunits.</text>
</comment>
<dbReference type="Pfam" id="PF01127">
    <property type="entry name" value="Sdh_cyt"/>
    <property type="match status" value="1"/>
</dbReference>
<keyword evidence="5 12" id="KW-0349">Heme</keyword>
<keyword evidence="9 12" id="KW-0408">Iron</keyword>
<dbReference type="PANTHER" id="PTHR10978:SF5">
    <property type="entry name" value="SUCCINATE DEHYDROGENASE CYTOCHROME B560 SUBUNIT, MITOCHONDRIAL"/>
    <property type="match status" value="1"/>
</dbReference>
<keyword evidence="7 12" id="KW-0479">Metal-binding</keyword>
<name>A0A7W9ZG96_NOVIT</name>
<evidence type="ECO:0000256" key="2">
    <source>
        <dbReference type="ARBA" id="ARBA00004141"/>
    </source>
</evidence>
<accession>A0A7W9ZG96</accession>
<dbReference type="SUPFAM" id="SSF81343">
    <property type="entry name" value="Fumarate reductase respiratory complex transmembrane subunits"/>
    <property type="match status" value="1"/>
</dbReference>
<dbReference type="GO" id="GO:0006099">
    <property type="term" value="P:tricarboxylic acid cycle"/>
    <property type="evidence" value="ECO:0007669"/>
    <property type="project" value="InterPro"/>
</dbReference>
<keyword evidence="10 13" id="KW-0472">Membrane</keyword>
<evidence type="ECO:0000256" key="12">
    <source>
        <dbReference type="PIRSR" id="PIRSR000178-1"/>
    </source>
</evidence>
<gene>
    <name evidence="14" type="ORF">FHS48_002382</name>
</gene>
<evidence type="ECO:0000256" key="10">
    <source>
        <dbReference type="ARBA" id="ARBA00023136"/>
    </source>
</evidence>
<evidence type="ECO:0000313" key="14">
    <source>
        <dbReference type="EMBL" id="MBB6210952.1"/>
    </source>
</evidence>
<evidence type="ECO:0000256" key="5">
    <source>
        <dbReference type="ARBA" id="ARBA00022617"/>
    </source>
</evidence>
<dbReference type="EMBL" id="JACIIX010000008">
    <property type="protein sequence ID" value="MBB6210952.1"/>
    <property type="molecule type" value="Genomic_DNA"/>
</dbReference>
<dbReference type="AlphaFoldDB" id="A0A7W9ZG96"/>
<dbReference type="RefSeq" id="WP_184263765.1">
    <property type="nucleotide sequence ID" value="NZ_JACIIX010000008.1"/>
</dbReference>
<dbReference type="NCBIfam" id="TIGR02970">
    <property type="entry name" value="succ_dehyd_cytB"/>
    <property type="match status" value="1"/>
</dbReference>
<dbReference type="PANTHER" id="PTHR10978">
    <property type="entry name" value="SUCCINATE DEHYDROGENASE CYTOCHROME B560 SUBUNIT"/>
    <property type="match status" value="1"/>
</dbReference>